<evidence type="ECO:0000313" key="7">
    <source>
        <dbReference type="EMBL" id="NQE38146.1"/>
    </source>
</evidence>
<dbReference type="PANTHER" id="PTHR16557">
    <property type="entry name" value="ALKYLATED DNA REPAIR PROTEIN ALKB-RELATED"/>
    <property type="match status" value="1"/>
</dbReference>
<keyword evidence="4 7" id="KW-0560">Oxidoreductase</keyword>
<evidence type="ECO:0000259" key="6">
    <source>
        <dbReference type="PROSITE" id="PS51471"/>
    </source>
</evidence>
<keyword evidence="3 7" id="KW-0223">Dioxygenase</keyword>
<dbReference type="Proteomes" id="UP000702425">
    <property type="component" value="Unassembled WGS sequence"/>
</dbReference>
<dbReference type="InterPro" id="IPR004574">
    <property type="entry name" value="Alkb"/>
</dbReference>
<dbReference type="RefSeq" id="WP_172192683.1">
    <property type="nucleotide sequence ID" value="NZ_CAWPPK010000095.1"/>
</dbReference>
<sequence>MLHLKSYFSVSEQQNLVEITRNIAKVNGGMIIPVMATGQKFNCSQTSCGIVGWLSDRTGYRYSKINPVNNQPFAAMPTELIDIAQSLAKLVGEFDYQPETCLINFYPANIKSKLGLHQDNTEQNLKPCIISISIGDDCSFVIGSNRSRTDPLKGIILRSGDALILHGDSRLAYHGVQRIIPKTSNLLKNNGRLNLTIRQVY</sequence>
<dbReference type="GO" id="GO:0035516">
    <property type="term" value="F:broad specificity oxidative DNA demethylase activity"/>
    <property type="evidence" value="ECO:0007669"/>
    <property type="project" value="UniProtKB-EC"/>
</dbReference>
<comment type="caution">
    <text evidence="7">The sequence shown here is derived from an EMBL/GenBank/DDBJ whole genome shotgun (WGS) entry which is preliminary data.</text>
</comment>
<evidence type="ECO:0000256" key="4">
    <source>
        <dbReference type="ARBA" id="ARBA00023002"/>
    </source>
</evidence>
<proteinExistence type="predicted"/>
<dbReference type="Pfam" id="PF13532">
    <property type="entry name" value="2OG-FeII_Oxy_2"/>
    <property type="match status" value="1"/>
</dbReference>
<dbReference type="InterPro" id="IPR005123">
    <property type="entry name" value="Oxoglu/Fe-dep_dioxygenase_dom"/>
</dbReference>
<name>A0ABX2D6P2_9CYAN</name>
<dbReference type="PROSITE" id="PS51471">
    <property type="entry name" value="FE2OG_OXY"/>
    <property type="match status" value="1"/>
</dbReference>
<keyword evidence="5" id="KW-0408">Iron</keyword>
<evidence type="ECO:0000256" key="1">
    <source>
        <dbReference type="ARBA" id="ARBA00001954"/>
    </source>
</evidence>
<dbReference type="EC" id="1.14.11.33" evidence="7"/>
<dbReference type="InterPro" id="IPR037151">
    <property type="entry name" value="AlkB-like_sf"/>
</dbReference>
<evidence type="ECO:0000256" key="3">
    <source>
        <dbReference type="ARBA" id="ARBA00022964"/>
    </source>
</evidence>
<accession>A0ABX2D6P2</accession>
<dbReference type="SUPFAM" id="SSF51197">
    <property type="entry name" value="Clavaminate synthase-like"/>
    <property type="match status" value="1"/>
</dbReference>
<evidence type="ECO:0000313" key="8">
    <source>
        <dbReference type="Proteomes" id="UP000702425"/>
    </source>
</evidence>
<dbReference type="Gene3D" id="2.60.120.590">
    <property type="entry name" value="Alpha-ketoglutarate-dependent dioxygenase AlkB-like"/>
    <property type="match status" value="1"/>
</dbReference>
<keyword evidence="2" id="KW-0479">Metal-binding</keyword>
<dbReference type="InterPro" id="IPR027450">
    <property type="entry name" value="AlkB-like"/>
</dbReference>
<protein>
    <submittedName>
        <fullName evidence="7">Alpha-ketoglutarate-dependent dioxygenase AlkB</fullName>
        <ecNumber evidence="7">1.14.11.33</ecNumber>
    </submittedName>
</protein>
<dbReference type="PANTHER" id="PTHR16557:SF2">
    <property type="entry name" value="NUCLEIC ACID DIOXYGENASE ALKBH1"/>
    <property type="match status" value="1"/>
</dbReference>
<evidence type="ECO:0000256" key="5">
    <source>
        <dbReference type="ARBA" id="ARBA00023004"/>
    </source>
</evidence>
<organism evidence="7 8">
    <name type="scientific">Microcoleus asticus IPMA8</name>
    <dbReference type="NCBI Taxonomy" id="2563858"/>
    <lineage>
        <taxon>Bacteria</taxon>
        <taxon>Bacillati</taxon>
        <taxon>Cyanobacteriota</taxon>
        <taxon>Cyanophyceae</taxon>
        <taxon>Oscillatoriophycideae</taxon>
        <taxon>Oscillatoriales</taxon>
        <taxon>Microcoleaceae</taxon>
        <taxon>Microcoleus</taxon>
        <taxon>Microcoleus asticus</taxon>
    </lineage>
</organism>
<evidence type="ECO:0000256" key="2">
    <source>
        <dbReference type="ARBA" id="ARBA00022723"/>
    </source>
</evidence>
<dbReference type="EMBL" id="SRRZ01000184">
    <property type="protein sequence ID" value="NQE38146.1"/>
    <property type="molecule type" value="Genomic_DNA"/>
</dbReference>
<feature type="domain" description="Fe2OG dioxygenase" evidence="6">
    <location>
        <begin position="97"/>
        <end position="201"/>
    </location>
</feature>
<gene>
    <name evidence="7" type="primary">alkB</name>
    <name evidence="7" type="ORF">E5S67_05930</name>
</gene>
<keyword evidence="8" id="KW-1185">Reference proteome</keyword>
<comment type="cofactor">
    <cofactor evidence="1">
        <name>Fe(2+)</name>
        <dbReference type="ChEBI" id="CHEBI:29033"/>
    </cofactor>
</comment>
<reference evidence="7 8" key="1">
    <citation type="journal article" date="2020" name="Sci. Rep.">
        <title>A novel cyanobacterial geosmin producer, revising GeoA distribution and dispersion patterns in Bacteria.</title>
        <authorList>
            <person name="Churro C."/>
            <person name="Semedo-Aguiar A.P."/>
            <person name="Silva A.D."/>
            <person name="Pereira-Leal J.B."/>
            <person name="Leite R.B."/>
        </authorList>
    </citation>
    <scope>NUCLEOTIDE SEQUENCE [LARGE SCALE GENOMIC DNA]</scope>
    <source>
        <strain evidence="7 8">IPMA8</strain>
    </source>
</reference>